<organism evidence="5">
    <name type="scientific">Neobacillus citreus</name>
    <dbReference type="NCBI Taxonomy" id="2833578"/>
    <lineage>
        <taxon>Bacteria</taxon>
        <taxon>Bacillati</taxon>
        <taxon>Bacillota</taxon>
        <taxon>Bacilli</taxon>
        <taxon>Bacillales</taxon>
        <taxon>Bacillaceae</taxon>
        <taxon>Neobacillus</taxon>
    </lineage>
</organism>
<evidence type="ECO:0000256" key="1">
    <source>
        <dbReference type="ARBA" id="ARBA00023015"/>
    </source>
</evidence>
<keyword evidence="2 5" id="KW-0238">DNA-binding</keyword>
<dbReference type="InterPro" id="IPR046335">
    <property type="entry name" value="LacI/GalR-like_sensor"/>
</dbReference>
<dbReference type="CDD" id="cd01392">
    <property type="entry name" value="HTH_LacI"/>
    <property type="match status" value="1"/>
</dbReference>
<proteinExistence type="predicted"/>
<accession>A0A942SZ59</accession>
<dbReference type="InterPro" id="IPR010982">
    <property type="entry name" value="Lambda_DNA-bd_dom_sf"/>
</dbReference>
<dbReference type="Gene3D" id="3.40.50.2300">
    <property type="match status" value="2"/>
</dbReference>
<evidence type="ECO:0000313" key="5">
    <source>
        <dbReference type="EMBL" id="MBS4182510.1"/>
    </source>
</evidence>
<sequence length="335" mass="35863">MVTIHEVAKAAGVSISTVSYALSGKRSISATTRARIDRAVAELDYRPNAGARMLAGARTNILALSAPIRQDAHLPTHMRFVTAVVEAARAHDDDVLLLARDDEVTGIRRVADSSLVDGVVVLGVSTDDERAEVVRRTGVPAAFVGIPGDTEGLACIDLDFAEAARASVRELVAAGHRSVGVIGHPATYVERHTGFIRRFADAFEEACRQQGVTTLALYPSLDRADQRAAVDQLRAALPDMTALVFHCNEPVVETVLAHLQAQGVRVPDDLSVLAACASYDTEVMEVPLSTIPLPLEEMCRGAVERAVRQVDGARDPGVTLLAPRFTDRGSIRPVH</sequence>
<dbReference type="PANTHER" id="PTHR30146:SF153">
    <property type="entry name" value="LACTOSE OPERON REPRESSOR"/>
    <property type="match status" value="1"/>
</dbReference>
<feature type="domain" description="HTH lacI-type" evidence="4">
    <location>
        <begin position="2"/>
        <end position="56"/>
    </location>
</feature>
<dbReference type="GO" id="GO:0000976">
    <property type="term" value="F:transcription cis-regulatory region binding"/>
    <property type="evidence" value="ECO:0007669"/>
    <property type="project" value="TreeGrafter"/>
</dbReference>
<gene>
    <name evidence="5" type="ORF">KHB02_14015</name>
</gene>
<dbReference type="Pfam" id="PF13377">
    <property type="entry name" value="Peripla_BP_3"/>
    <property type="match status" value="1"/>
</dbReference>
<reference evidence="5" key="1">
    <citation type="submission" date="2021-05" db="EMBL/GenBank/DDBJ databases">
        <title>Novel Bacillus species.</title>
        <authorList>
            <person name="Liu G."/>
        </authorList>
    </citation>
    <scope>NUCLEOTIDE SEQUENCE</scope>
    <source>
        <strain evidence="5">FJAT-50051</strain>
    </source>
</reference>
<dbReference type="SUPFAM" id="SSF47413">
    <property type="entry name" value="lambda repressor-like DNA-binding domains"/>
    <property type="match status" value="1"/>
</dbReference>
<keyword evidence="1" id="KW-0805">Transcription regulation</keyword>
<evidence type="ECO:0000259" key="4">
    <source>
        <dbReference type="PROSITE" id="PS50932"/>
    </source>
</evidence>
<dbReference type="AlphaFoldDB" id="A0A942SZ59"/>
<dbReference type="Pfam" id="PF00356">
    <property type="entry name" value="LacI"/>
    <property type="match status" value="1"/>
</dbReference>
<dbReference type="SMART" id="SM00354">
    <property type="entry name" value="HTH_LACI"/>
    <property type="match status" value="1"/>
</dbReference>
<name>A0A942SZ59_9BACI</name>
<dbReference type="InterPro" id="IPR028082">
    <property type="entry name" value="Peripla_BP_I"/>
</dbReference>
<protein>
    <submittedName>
        <fullName evidence="5">LacI family DNA-binding transcriptional regulator</fullName>
    </submittedName>
</protein>
<dbReference type="Gene3D" id="1.10.260.40">
    <property type="entry name" value="lambda repressor-like DNA-binding domains"/>
    <property type="match status" value="1"/>
</dbReference>
<dbReference type="EMBL" id="JAGYPE010000002">
    <property type="protein sequence ID" value="MBS4182510.1"/>
    <property type="molecule type" value="Genomic_DNA"/>
</dbReference>
<dbReference type="CDD" id="cd06267">
    <property type="entry name" value="PBP1_LacI_sugar_binding-like"/>
    <property type="match status" value="1"/>
</dbReference>
<dbReference type="PROSITE" id="PS50932">
    <property type="entry name" value="HTH_LACI_2"/>
    <property type="match status" value="1"/>
</dbReference>
<keyword evidence="3" id="KW-0804">Transcription</keyword>
<dbReference type="SUPFAM" id="SSF53822">
    <property type="entry name" value="Periplasmic binding protein-like I"/>
    <property type="match status" value="1"/>
</dbReference>
<evidence type="ECO:0000256" key="2">
    <source>
        <dbReference type="ARBA" id="ARBA00023125"/>
    </source>
</evidence>
<dbReference type="PANTHER" id="PTHR30146">
    <property type="entry name" value="LACI-RELATED TRANSCRIPTIONAL REPRESSOR"/>
    <property type="match status" value="1"/>
</dbReference>
<evidence type="ECO:0000256" key="3">
    <source>
        <dbReference type="ARBA" id="ARBA00023163"/>
    </source>
</evidence>
<dbReference type="PROSITE" id="PS00356">
    <property type="entry name" value="HTH_LACI_1"/>
    <property type="match status" value="1"/>
</dbReference>
<dbReference type="InterPro" id="IPR000843">
    <property type="entry name" value="HTH_LacI"/>
</dbReference>
<dbReference type="GO" id="GO:0003700">
    <property type="term" value="F:DNA-binding transcription factor activity"/>
    <property type="evidence" value="ECO:0007669"/>
    <property type="project" value="TreeGrafter"/>
</dbReference>
<comment type="caution">
    <text evidence="5">The sequence shown here is derived from an EMBL/GenBank/DDBJ whole genome shotgun (WGS) entry which is preliminary data.</text>
</comment>